<name>A0A2Z7D0V9_9LAMI</name>
<sequence length="218" mass="24878">MGSNPNLCFELHFRVPFRALSNSGCFRVFEFRGESWSVAKTVVAVLLRLVLCEELLRLDKQSRAMVNAGQLSCSSKRMRRHFVVVTGSPATSEFRRYCLRLQLVLRSEHPKRRRLDKLVRRRFEDQSMVCFSLVCGIAVPAGCVLLRIVYAICVFAALHMFICWHSRMLHTRMVFLSSFGSLCTIVALLLFSYQDVRASGNTALSSPCWDRSHHEPSG</sequence>
<organism evidence="2 3">
    <name type="scientific">Dorcoceras hygrometricum</name>
    <dbReference type="NCBI Taxonomy" id="472368"/>
    <lineage>
        <taxon>Eukaryota</taxon>
        <taxon>Viridiplantae</taxon>
        <taxon>Streptophyta</taxon>
        <taxon>Embryophyta</taxon>
        <taxon>Tracheophyta</taxon>
        <taxon>Spermatophyta</taxon>
        <taxon>Magnoliopsida</taxon>
        <taxon>eudicotyledons</taxon>
        <taxon>Gunneridae</taxon>
        <taxon>Pentapetalae</taxon>
        <taxon>asterids</taxon>
        <taxon>lamiids</taxon>
        <taxon>Lamiales</taxon>
        <taxon>Gesneriaceae</taxon>
        <taxon>Didymocarpoideae</taxon>
        <taxon>Trichosporeae</taxon>
        <taxon>Loxocarpinae</taxon>
        <taxon>Dorcoceras</taxon>
    </lineage>
</organism>
<dbReference type="AlphaFoldDB" id="A0A2Z7D0V9"/>
<evidence type="ECO:0008006" key="4">
    <source>
        <dbReference type="Google" id="ProtNLM"/>
    </source>
</evidence>
<accession>A0A2Z7D0V9</accession>
<evidence type="ECO:0000313" key="2">
    <source>
        <dbReference type="EMBL" id="KZV52973.1"/>
    </source>
</evidence>
<reference evidence="2 3" key="1">
    <citation type="journal article" date="2015" name="Proc. Natl. Acad. Sci. U.S.A.">
        <title>The resurrection genome of Boea hygrometrica: A blueprint for survival of dehydration.</title>
        <authorList>
            <person name="Xiao L."/>
            <person name="Yang G."/>
            <person name="Zhang L."/>
            <person name="Yang X."/>
            <person name="Zhao S."/>
            <person name="Ji Z."/>
            <person name="Zhou Q."/>
            <person name="Hu M."/>
            <person name="Wang Y."/>
            <person name="Chen M."/>
            <person name="Xu Y."/>
            <person name="Jin H."/>
            <person name="Xiao X."/>
            <person name="Hu G."/>
            <person name="Bao F."/>
            <person name="Hu Y."/>
            <person name="Wan P."/>
            <person name="Li L."/>
            <person name="Deng X."/>
            <person name="Kuang T."/>
            <person name="Xiang C."/>
            <person name="Zhu J.K."/>
            <person name="Oliver M.J."/>
            <person name="He Y."/>
        </authorList>
    </citation>
    <scope>NUCLEOTIDE SEQUENCE [LARGE SCALE GENOMIC DNA]</scope>
    <source>
        <strain evidence="3">cv. XS01</strain>
    </source>
</reference>
<keyword evidence="1" id="KW-0472">Membrane</keyword>
<feature type="transmembrane region" description="Helical" evidence="1">
    <location>
        <begin position="174"/>
        <end position="193"/>
    </location>
</feature>
<dbReference type="EMBL" id="KQ990573">
    <property type="protein sequence ID" value="KZV52973.1"/>
    <property type="molecule type" value="Genomic_DNA"/>
</dbReference>
<protein>
    <recommendedName>
        <fullName evidence="4">Transmembrane protein</fullName>
    </recommendedName>
</protein>
<feature type="transmembrane region" description="Helical" evidence="1">
    <location>
        <begin position="129"/>
        <end position="162"/>
    </location>
</feature>
<proteinExistence type="predicted"/>
<evidence type="ECO:0000256" key="1">
    <source>
        <dbReference type="SAM" id="Phobius"/>
    </source>
</evidence>
<gene>
    <name evidence="2" type="ORF">F511_21624</name>
</gene>
<evidence type="ECO:0000313" key="3">
    <source>
        <dbReference type="Proteomes" id="UP000250235"/>
    </source>
</evidence>
<keyword evidence="3" id="KW-1185">Reference proteome</keyword>
<dbReference type="Proteomes" id="UP000250235">
    <property type="component" value="Unassembled WGS sequence"/>
</dbReference>
<keyword evidence="1" id="KW-1133">Transmembrane helix</keyword>
<keyword evidence="1" id="KW-0812">Transmembrane</keyword>